<dbReference type="RefSeq" id="WP_344735897.1">
    <property type="nucleotide sequence ID" value="NZ_BAAAYU010000001.1"/>
</dbReference>
<comment type="caution">
    <text evidence="2">The sequence shown here is derived from an EMBL/GenBank/DDBJ whole genome shotgun (WGS) entry which is preliminary data.</text>
</comment>
<evidence type="ECO:0000256" key="1">
    <source>
        <dbReference type="SAM" id="MobiDB-lite"/>
    </source>
</evidence>
<dbReference type="EMBL" id="BAAAYU010000001">
    <property type="protein sequence ID" value="GAA3622877.1"/>
    <property type="molecule type" value="Genomic_DNA"/>
</dbReference>
<accession>A0ABP7A184</accession>
<keyword evidence="3" id="KW-1185">Reference proteome</keyword>
<dbReference type="SUPFAM" id="SSF53137">
    <property type="entry name" value="Translational machinery components"/>
    <property type="match status" value="1"/>
</dbReference>
<sequence length="383" mass="41202">MTDLTDRTDLPEILTRPGPWTTAYIDGRGDGPAADEETRLASLRDALRDAGAPDHDIDAIVSVAEGTGVPSPSTRYLLVRDGRIEVDETFAVSRHGAEQVGHDAVPRIVPLLRHRADDMRYLVVETSRDGADLRLERVGRVHPDTETEVEGQDYYLTKVRQGGWSQRRYQASAEETWKHNQSDVADAVDEIVRERHPAFIVVAGDVRARQLLLERVSGGARQLVVDVDVHTRADGADDSAIDEAIVDKLEQLARTAIADATDRAAAGDGASGAHGTADVIHALQQGQVETLLLDAALLDEDSEASVVALDDAPWLTTADAAVSGAGEVGTVPLAEGLARAAVLTGAEVMVVERDEPDGEARDPRPAQEPIAVLRWPEDDAEAR</sequence>
<proteinExistence type="predicted"/>
<evidence type="ECO:0000313" key="2">
    <source>
        <dbReference type="EMBL" id="GAA3622877.1"/>
    </source>
</evidence>
<name>A0ABP7A184_9MICO</name>
<protein>
    <recommendedName>
        <fullName evidence="4">Peptide chain release factor 1</fullName>
    </recommendedName>
</protein>
<dbReference type="InterPro" id="IPR040701">
    <property type="entry name" value="Bact_RF_family2"/>
</dbReference>
<dbReference type="Proteomes" id="UP001501697">
    <property type="component" value="Unassembled WGS sequence"/>
</dbReference>
<gene>
    <name evidence="2" type="ORF">GCM10022200_01320</name>
</gene>
<evidence type="ECO:0000313" key="3">
    <source>
        <dbReference type="Proteomes" id="UP001501697"/>
    </source>
</evidence>
<dbReference type="Pfam" id="PF18844">
    <property type="entry name" value="baeRF_family2"/>
    <property type="match status" value="1"/>
</dbReference>
<dbReference type="InterPro" id="IPR042226">
    <property type="entry name" value="eFR1_2_sf"/>
</dbReference>
<organism evidence="2 3">
    <name type="scientific">Microbacterium awajiense</name>
    <dbReference type="NCBI Taxonomy" id="415214"/>
    <lineage>
        <taxon>Bacteria</taxon>
        <taxon>Bacillati</taxon>
        <taxon>Actinomycetota</taxon>
        <taxon>Actinomycetes</taxon>
        <taxon>Micrococcales</taxon>
        <taxon>Microbacteriaceae</taxon>
        <taxon>Microbacterium</taxon>
    </lineage>
</organism>
<evidence type="ECO:0008006" key="4">
    <source>
        <dbReference type="Google" id="ProtNLM"/>
    </source>
</evidence>
<feature type="compositionally biased region" description="Basic and acidic residues" evidence="1">
    <location>
        <begin position="353"/>
        <end position="365"/>
    </location>
</feature>
<feature type="region of interest" description="Disordered" evidence="1">
    <location>
        <begin position="353"/>
        <end position="383"/>
    </location>
</feature>
<reference evidence="3" key="1">
    <citation type="journal article" date="2019" name="Int. J. Syst. Evol. Microbiol.">
        <title>The Global Catalogue of Microorganisms (GCM) 10K type strain sequencing project: providing services to taxonomists for standard genome sequencing and annotation.</title>
        <authorList>
            <consortium name="The Broad Institute Genomics Platform"/>
            <consortium name="The Broad Institute Genome Sequencing Center for Infectious Disease"/>
            <person name="Wu L."/>
            <person name="Ma J."/>
        </authorList>
    </citation>
    <scope>NUCLEOTIDE SEQUENCE [LARGE SCALE GENOMIC DNA]</scope>
    <source>
        <strain evidence="3">JCM 16544</strain>
    </source>
</reference>
<dbReference type="Gene3D" id="3.30.420.60">
    <property type="entry name" value="eRF1 domain 2"/>
    <property type="match status" value="1"/>
</dbReference>